<proteinExistence type="predicted"/>
<dbReference type="Pfam" id="PF09414">
    <property type="entry name" value="RNA_ligase"/>
    <property type="match status" value="1"/>
</dbReference>
<dbReference type="Proteomes" id="UP000308953">
    <property type="component" value="Unassembled WGS sequence"/>
</dbReference>
<dbReference type="SUPFAM" id="SSF52799">
    <property type="entry name" value="(Phosphotyrosine protein) phosphatases II"/>
    <property type="match status" value="1"/>
</dbReference>
<organism evidence="4 5">
    <name type="scientific">Aureobasidium pullulans</name>
    <name type="common">Black yeast</name>
    <name type="synonym">Pullularia pullulans</name>
    <dbReference type="NCBI Taxonomy" id="5580"/>
    <lineage>
        <taxon>Eukaryota</taxon>
        <taxon>Fungi</taxon>
        <taxon>Dikarya</taxon>
        <taxon>Ascomycota</taxon>
        <taxon>Pezizomycotina</taxon>
        <taxon>Dothideomycetes</taxon>
        <taxon>Dothideomycetidae</taxon>
        <taxon>Dothideales</taxon>
        <taxon>Saccotheciaceae</taxon>
        <taxon>Aureobasidium</taxon>
    </lineage>
</organism>
<dbReference type="PROSITE" id="PS50056">
    <property type="entry name" value="TYR_PHOSPHATASE_2"/>
    <property type="match status" value="1"/>
</dbReference>
<reference evidence="4 5" key="1">
    <citation type="submission" date="2018-10" db="EMBL/GenBank/DDBJ databases">
        <title>Fifty Aureobasidium pullulans genomes reveal a recombining polyextremotolerant generalist.</title>
        <authorList>
            <person name="Gostincar C."/>
            <person name="Turk M."/>
            <person name="Zajc J."/>
            <person name="Gunde-Cimerman N."/>
        </authorList>
    </citation>
    <scope>NUCLEOTIDE SEQUENCE [LARGE SCALE GENOMIC DNA]</scope>
    <source>
        <strain evidence="4 5">EXF-9785</strain>
    </source>
</reference>
<dbReference type="InterPro" id="IPR003595">
    <property type="entry name" value="Tyr_Pase_cat"/>
</dbReference>
<dbReference type="Pfam" id="PF22547">
    <property type="entry name" value="2H-SAK"/>
    <property type="match status" value="1"/>
</dbReference>
<evidence type="ECO:0000313" key="4">
    <source>
        <dbReference type="EMBL" id="THX34109.1"/>
    </source>
</evidence>
<dbReference type="PROSITE" id="PS50231">
    <property type="entry name" value="RICIN_B_LECTIN"/>
    <property type="match status" value="1"/>
</dbReference>
<evidence type="ECO:0000313" key="5">
    <source>
        <dbReference type="Proteomes" id="UP000308953"/>
    </source>
</evidence>
<dbReference type="PANTHER" id="PTHR43883:SF1">
    <property type="entry name" value="GLUCONOKINASE"/>
    <property type="match status" value="1"/>
</dbReference>
<evidence type="ECO:0000256" key="2">
    <source>
        <dbReference type="SAM" id="MobiDB-lite"/>
    </source>
</evidence>
<dbReference type="InterPro" id="IPR054498">
    <property type="entry name" value="2H-SAK"/>
</dbReference>
<dbReference type="InterPro" id="IPR029021">
    <property type="entry name" value="Prot-tyrosine_phosphatase-like"/>
</dbReference>
<dbReference type="Gene3D" id="3.90.190.10">
    <property type="entry name" value="Protein tyrosine phosphatase superfamily"/>
    <property type="match status" value="1"/>
</dbReference>
<dbReference type="SMART" id="SM00404">
    <property type="entry name" value="PTPc_motif"/>
    <property type="match status" value="1"/>
</dbReference>
<accession>A0A4S9EIS4</accession>
<dbReference type="Gene3D" id="3.30.470.30">
    <property type="entry name" value="DNA ligase/mRNA capping enzyme"/>
    <property type="match status" value="1"/>
</dbReference>
<dbReference type="Pfam" id="PF22784">
    <property type="entry name" value="PTP-SAK"/>
    <property type="match status" value="1"/>
</dbReference>
<dbReference type="GO" id="GO:0140096">
    <property type="term" value="F:catalytic activity, acting on a protein"/>
    <property type="evidence" value="ECO:0007669"/>
    <property type="project" value="UniProtKB-ARBA"/>
</dbReference>
<feature type="region of interest" description="Disordered" evidence="2">
    <location>
        <begin position="692"/>
        <end position="727"/>
    </location>
</feature>
<evidence type="ECO:0000256" key="1">
    <source>
        <dbReference type="ARBA" id="ARBA00022801"/>
    </source>
</evidence>
<dbReference type="Gene3D" id="3.40.50.300">
    <property type="entry name" value="P-loop containing nucleotide triphosphate hydrolases"/>
    <property type="match status" value="1"/>
</dbReference>
<dbReference type="SUPFAM" id="SSF56091">
    <property type="entry name" value="DNA ligase/mRNA capping enzyme, catalytic domain"/>
    <property type="match status" value="1"/>
</dbReference>
<feature type="compositionally biased region" description="Low complexity" evidence="2">
    <location>
        <begin position="697"/>
        <end position="722"/>
    </location>
</feature>
<comment type="caution">
    <text evidence="4">The sequence shown here is derived from an EMBL/GenBank/DDBJ whole genome shotgun (WGS) entry which is preliminary data.</text>
</comment>
<dbReference type="InterPro" id="IPR052732">
    <property type="entry name" value="Cell-binding_unc_protein"/>
</dbReference>
<dbReference type="InterPro" id="IPR057023">
    <property type="entry name" value="PTP-SAK"/>
</dbReference>
<protein>
    <recommendedName>
        <fullName evidence="3">Tyrosine specific protein phosphatases domain-containing protein</fullName>
    </recommendedName>
</protein>
<gene>
    <name evidence="4" type="ORF">D6D10_07653</name>
</gene>
<dbReference type="Pfam" id="PF13671">
    <property type="entry name" value="AAA_33"/>
    <property type="match status" value="1"/>
</dbReference>
<dbReference type="EMBL" id="QZAV01000227">
    <property type="protein sequence ID" value="THX34109.1"/>
    <property type="molecule type" value="Genomic_DNA"/>
</dbReference>
<feature type="domain" description="Tyrosine specific protein phosphatases" evidence="3">
    <location>
        <begin position="416"/>
        <end position="494"/>
    </location>
</feature>
<dbReference type="GO" id="GO:0016791">
    <property type="term" value="F:phosphatase activity"/>
    <property type="evidence" value="ECO:0007669"/>
    <property type="project" value="UniProtKB-ARBA"/>
</dbReference>
<dbReference type="InterPro" id="IPR000387">
    <property type="entry name" value="Tyr_Pase_dom"/>
</dbReference>
<dbReference type="AlphaFoldDB" id="A0A4S9EIS4"/>
<dbReference type="InterPro" id="IPR021122">
    <property type="entry name" value="RNA_ligase_dom_REL/Rnl2"/>
</dbReference>
<dbReference type="InterPro" id="IPR027417">
    <property type="entry name" value="P-loop_NTPase"/>
</dbReference>
<dbReference type="PANTHER" id="PTHR43883">
    <property type="entry name" value="SLR0207 PROTEIN"/>
    <property type="match status" value="1"/>
</dbReference>
<dbReference type="SUPFAM" id="SSF52540">
    <property type="entry name" value="P-loop containing nucleoside triphosphate hydrolases"/>
    <property type="match status" value="1"/>
</dbReference>
<keyword evidence="1" id="KW-0378">Hydrolase</keyword>
<name>A0A4S9EIS4_AURPU</name>
<evidence type="ECO:0000259" key="3">
    <source>
        <dbReference type="PROSITE" id="PS50056"/>
    </source>
</evidence>
<sequence length="960" mass="106582">MHLELVKTLGCVVLRGDHVDNIARSSPPPTTSGPRHPYHVTILTKAESQQLNNSVDTPHQTSKIVERLLSTPQLLEDPIDLGVAIHGSTGFNVLFWPQGNNIRHQLGLSNKQFHITLTSDDKHDIDKGVNSITRCKTLDSDHIDLIVRSCATLAKKAEHQQSMLEVLRLVARFHTSCLSEISFDTVWRLLSKLSGKSESSVLACEYLDTHPGNVSALLRAAQCCHLPLEAKRAMCLYAQAADLLLPDGREAIVSQCVAALVSCSEHTEFGLFFLDGEVEDWKQSRPLYSACQKAFQNPQLRRLVQQQITTSRDQDIVTLIPSLLSLASNQDMFTPLAEELYRLPRFFRWLLPFRLAVMSTPRCKEDIRALVTQNITLVVTLTEEEPLSAEWFADTSCRNVLMPVRNYKAPTVEQVDEFIRCIDILPIEQAALVHCGGGKGRAGTFAACYLMARGFGATSTSHDSEQAVCIFPGDAIKLLRHMRPGSIETAEQESFIRDYAQYLISGRQAVPAPATPPDIQESQAPLELEGKLPKAPSIIVCCGVPGSGKSTFASHLTILGYTVISQDELGSRTACLNALSNAMNSGRKILIDRCNPYLEDREQWLAHAFHPTNALCVWFDVDSELCVKRADARTNHPTIAPGRAKKIVHSFTKTFVQPSKKEKFACIARVSSSVAASELLLRLGVPKGDINHAATGPAEASPNESSSAGTTRTTRTTTTASTPAERPFIDKFPRTRHLYNAGSATRDDLILTSSDAEAFLDCPDPSITLTIEEKVDGANLGISLDSSGNFKVQNRSHYVNSKSHAQFKKLDRWLEDHYKGLITVLQVDEPGKWILYGEWLFAKHSIHYTSLPDMFLAFDLFDTEQGTFLSREALSTRLSGTNIHQVNDLELPETLNEQSLLDIVRSRQSIYYDGIVEGVYLRRQKDGKTIDRAKIVRSDFIAGDEHWNRRGITPNVVAYE</sequence>